<dbReference type="InterPro" id="IPR017715">
    <property type="entry name" value="NH2-phosphonate_OxRdtase"/>
</dbReference>
<proteinExistence type="predicted"/>
<evidence type="ECO:0000256" key="1">
    <source>
        <dbReference type="ARBA" id="ARBA00023002"/>
    </source>
</evidence>
<sequence>MSQPHPFWLAEALAAEAPPEPTPLRGQLQTDVCIVGGGFTGLWCAIHLKQAEPGLRILVLEKGLCGSGASGRNGGCLLTWSAKYPSLRQRFGERQAAWLVRTSEQAMHEIANFCAAHGIEAQLRVEGSCYTATSEAQRGGMTPIMSELEQAGLNQWRPIAEQDLAGQCGSSAHLEGVFSPHGGSVQPALLVRGLLRVARELGVEVYENSPMLRLEAGQPARILIPQGEVQAGRVVLALNGAMVDHFAEFRRSIVLVSSDMVITEPAPEPLARQGMDHGRSVVDGRTFVYYHRSTPDGRLMLGKGGNRFAFANRYLADFDRPSRYLAPLTLALHRFFPALAQVPIAASWCGASDRSVDGLPFFGHWRHSANIVYGLGYSGNGVAQSWIGGRILAALVREDKREEDAPWRHCALVGGPRGYFPPEPIRWLGAMLVRNAIRRKERAEDEGRAVRWLDKRLASLADAAGKADK</sequence>
<evidence type="ECO:0000259" key="2">
    <source>
        <dbReference type="Pfam" id="PF01266"/>
    </source>
</evidence>
<feature type="domain" description="FAD dependent oxidoreductase" evidence="2">
    <location>
        <begin position="31"/>
        <end position="395"/>
    </location>
</feature>
<evidence type="ECO:0000313" key="4">
    <source>
        <dbReference type="Proteomes" id="UP001056890"/>
    </source>
</evidence>
<dbReference type="Gene3D" id="3.30.9.10">
    <property type="entry name" value="D-Amino Acid Oxidase, subunit A, domain 2"/>
    <property type="match status" value="1"/>
</dbReference>
<dbReference type="EMBL" id="CP099717">
    <property type="protein sequence ID" value="USV56762.1"/>
    <property type="molecule type" value="Genomic_DNA"/>
</dbReference>
<dbReference type="SUPFAM" id="SSF51905">
    <property type="entry name" value="FAD/NAD(P)-binding domain"/>
    <property type="match status" value="1"/>
</dbReference>
<dbReference type="InterPro" id="IPR006076">
    <property type="entry name" value="FAD-dep_OxRdtase"/>
</dbReference>
<dbReference type="NCBIfam" id="TIGR03329">
    <property type="entry name" value="Phn_aa_oxid"/>
    <property type="match status" value="1"/>
</dbReference>
<organism evidence="3 4">
    <name type="scientific">Aeromonas encheleia</name>
    <dbReference type="NCBI Taxonomy" id="73010"/>
    <lineage>
        <taxon>Bacteria</taxon>
        <taxon>Pseudomonadati</taxon>
        <taxon>Pseudomonadota</taxon>
        <taxon>Gammaproteobacteria</taxon>
        <taxon>Aeromonadales</taxon>
        <taxon>Aeromonadaceae</taxon>
        <taxon>Aeromonas</taxon>
    </lineage>
</organism>
<gene>
    <name evidence="3" type="ORF">NHF51_15615</name>
</gene>
<dbReference type="Pfam" id="PF01266">
    <property type="entry name" value="DAO"/>
    <property type="match status" value="1"/>
</dbReference>
<accession>A0AAE9MF64</accession>
<name>A0AAE9MF64_9GAMM</name>
<dbReference type="Gene3D" id="3.50.50.60">
    <property type="entry name" value="FAD/NAD(P)-binding domain"/>
    <property type="match status" value="1"/>
</dbReference>
<dbReference type="PANTHER" id="PTHR13847:SF285">
    <property type="entry name" value="FAD DEPENDENT OXIDOREDUCTASE DOMAIN-CONTAINING PROTEIN"/>
    <property type="match status" value="1"/>
</dbReference>
<dbReference type="PANTHER" id="PTHR13847">
    <property type="entry name" value="SARCOSINE DEHYDROGENASE-RELATED"/>
    <property type="match status" value="1"/>
</dbReference>
<reference evidence="3" key="1">
    <citation type="submission" date="2022-06" db="EMBL/GenBank/DDBJ databases">
        <title>Complete Genome of Aeromonas sp. Strain SOD01 Isolated from an Urban Freshwater Stream.</title>
        <authorList>
            <person name="Williams L.E."/>
            <person name="Brysgel T."/>
            <person name="Capestro E.M."/>
            <person name="Foltz G.V."/>
            <person name="Gardner A.E."/>
            <person name="Ingrassia J."/>
            <person name="Peterson E."/>
            <person name="Arruda J."/>
            <person name="Flaherty I."/>
            <person name="Hunt M."/>
            <person name="Pappas G."/>
            <person name="Ramsaran S."/>
            <person name="Rocha M."/>
        </authorList>
    </citation>
    <scope>NUCLEOTIDE SEQUENCE</scope>
    <source>
        <strain evidence="3">SOD01</strain>
    </source>
</reference>
<keyword evidence="4" id="KW-1185">Reference proteome</keyword>
<dbReference type="AlphaFoldDB" id="A0AAE9MF64"/>
<keyword evidence="1" id="KW-0560">Oxidoreductase</keyword>
<dbReference type="InterPro" id="IPR036188">
    <property type="entry name" value="FAD/NAD-bd_sf"/>
</dbReference>
<evidence type="ECO:0000313" key="3">
    <source>
        <dbReference type="EMBL" id="USV56762.1"/>
    </source>
</evidence>
<dbReference type="GO" id="GO:0005737">
    <property type="term" value="C:cytoplasm"/>
    <property type="evidence" value="ECO:0007669"/>
    <property type="project" value="TreeGrafter"/>
</dbReference>
<protein>
    <submittedName>
        <fullName evidence="3">FAD-dependent oxidoreductase</fullName>
    </submittedName>
</protein>
<dbReference type="GO" id="GO:0016491">
    <property type="term" value="F:oxidoreductase activity"/>
    <property type="evidence" value="ECO:0007669"/>
    <property type="project" value="UniProtKB-KW"/>
</dbReference>
<dbReference type="Proteomes" id="UP001056890">
    <property type="component" value="Chromosome"/>
</dbReference>
<dbReference type="RefSeq" id="WP_252994879.1">
    <property type="nucleotide sequence ID" value="NZ_CP099717.1"/>
</dbReference>